<dbReference type="CDD" id="cd00093">
    <property type="entry name" value="HTH_XRE"/>
    <property type="match status" value="1"/>
</dbReference>
<feature type="compositionally biased region" description="Basic and acidic residues" evidence="1">
    <location>
        <begin position="95"/>
        <end position="106"/>
    </location>
</feature>
<comment type="caution">
    <text evidence="3">The sequence shown here is derived from an EMBL/GenBank/DDBJ whole genome shotgun (WGS) entry which is preliminary data.</text>
</comment>
<dbReference type="InterPro" id="IPR001387">
    <property type="entry name" value="Cro/C1-type_HTH"/>
</dbReference>
<dbReference type="SMART" id="SM00530">
    <property type="entry name" value="HTH_XRE"/>
    <property type="match status" value="1"/>
</dbReference>
<dbReference type="InterPro" id="IPR010982">
    <property type="entry name" value="Lambda_DNA-bd_dom_sf"/>
</dbReference>
<dbReference type="InterPro" id="IPR010744">
    <property type="entry name" value="Phage_CI_N"/>
</dbReference>
<dbReference type="RefSeq" id="WP_377480270.1">
    <property type="nucleotide sequence ID" value="NZ_JBHUOX010000001.1"/>
</dbReference>
<evidence type="ECO:0000313" key="4">
    <source>
        <dbReference type="Proteomes" id="UP001597641"/>
    </source>
</evidence>
<evidence type="ECO:0000256" key="1">
    <source>
        <dbReference type="SAM" id="MobiDB-lite"/>
    </source>
</evidence>
<keyword evidence="4" id="KW-1185">Reference proteome</keyword>
<dbReference type="Proteomes" id="UP001597641">
    <property type="component" value="Unassembled WGS sequence"/>
</dbReference>
<accession>A0ABW6BRZ0</accession>
<dbReference type="Pfam" id="PF07022">
    <property type="entry name" value="Phage_CI_repr"/>
    <property type="match status" value="1"/>
</dbReference>
<reference evidence="4" key="1">
    <citation type="journal article" date="2019" name="Int. J. Syst. Evol. Microbiol.">
        <title>The Global Catalogue of Microorganisms (GCM) 10K type strain sequencing project: providing services to taxonomists for standard genome sequencing and annotation.</title>
        <authorList>
            <consortium name="The Broad Institute Genomics Platform"/>
            <consortium name="The Broad Institute Genome Sequencing Center for Infectious Disease"/>
            <person name="Wu L."/>
            <person name="Ma J."/>
        </authorList>
    </citation>
    <scope>NUCLEOTIDE SEQUENCE [LARGE SCALE GENOMIC DNA]</scope>
    <source>
        <strain evidence="4">KCTC 23984</strain>
    </source>
</reference>
<feature type="region of interest" description="Disordered" evidence="1">
    <location>
        <begin position="82"/>
        <end position="112"/>
    </location>
</feature>
<dbReference type="PROSITE" id="PS50943">
    <property type="entry name" value="HTH_CROC1"/>
    <property type="match status" value="1"/>
</dbReference>
<dbReference type="Gene3D" id="1.10.260.40">
    <property type="entry name" value="lambda repressor-like DNA-binding domains"/>
    <property type="match status" value="1"/>
</dbReference>
<protein>
    <submittedName>
        <fullName evidence="3">Helix-turn-helix transcriptional regulator</fullName>
    </submittedName>
</protein>
<dbReference type="EMBL" id="JBHUOX010000001">
    <property type="protein sequence ID" value="MFD2999179.1"/>
    <property type="molecule type" value="Genomic_DNA"/>
</dbReference>
<name>A0ABW6BRZ0_9BACT</name>
<gene>
    <name evidence="3" type="ORF">ACFS7Z_02315</name>
</gene>
<feature type="domain" description="HTH cro/C1-type" evidence="2">
    <location>
        <begin position="5"/>
        <end position="60"/>
    </location>
</feature>
<dbReference type="SUPFAM" id="SSF47413">
    <property type="entry name" value="lambda repressor-like DNA-binding domains"/>
    <property type="match status" value="1"/>
</dbReference>
<proteinExistence type="predicted"/>
<evidence type="ECO:0000259" key="2">
    <source>
        <dbReference type="PROSITE" id="PS50943"/>
    </source>
</evidence>
<evidence type="ECO:0000313" key="3">
    <source>
        <dbReference type="EMBL" id="MFD2999179.1"/>
    </source>
</evidence>
<sequence length="141" mass="15706">MVERIRQLMEYKGFTSTQLADYIEVPRATVSHILSGRNKPSLDVMLKIISCYREVAVDWLLFGEGEMLKRLASAAKPEKAVVSADEVVSQPQNESQKESPPPEKVQESPTVVKRAAAEGKAIEQVMIFYTDKTFTAYNPGA</sequence>
<organism evidence="3 4">
    <name type="scientific">Pontibacter toksunensis</name>
    <dbReference type="NCBI Taxonomy" id="1332631"/>
    <lineage>
        <taxon>Bacteria</taxon>
        <taxon>Pseudomonadati</taxon>
        <taxon>Bacteroidota</taxon>
        <taxon>Cytophagia</taxon>
        <taxon>Cytophagales</taxon>
        <taxon>Hymenobacteraceae</taxon>
        <taxon>Pontibacter</taxon>
    </lineage>
</organism>